<name>A0A2I2G7L1_9EURO</name>
<feature type="non-terminal residue" evidence="2">
    <location>
        <position position="90"/>
    </location>
</feature>
<feature type="compositionally biased region" description="Basic residues" evidence="1">
    <location>
        <begin position="25"/>
        <end position="36"/>
    </location>
</feature>
<gene>
    <name evidence="2" type="ORF">P170DRAFT_436538</name>
</gene>
<organism evidence="2 3">
    <name type="scientific">Aspergillus steynii IBT 23096</name>
    <dbReference type="NCBI Taxonomy" id="1392250"/>
    <lineage>
        <taxon>Eukaryota</taxon>
        <taxon>Fungi</taxon>
        <taxon>Dikarya</taxon>
        <taxon>Ascomycota</taxon>
        <taxon>Pezizomycotina</taxon>
        <taxon>Eurotiomycetes</taxon>
        <taxon>Eurotiomycetidae</taxon>
        <taxon>Eurotiales</taxon>
        <taxon>Aspergillaceae</taxon>
        <taxon>Aspergillus</taxon>
        <taxon>Aspergillus subgen. Circumdati</taxon>
    </lineage>
</organism>
<keyword evidence="3" id="KW-1185">Reference proteome</keyword>
<evidence type="ECO:0000313" key="3">
    <source>
        <dbReference type="Proteomes" id="UP000234275"/>
    </source>
</evidence>
<sequence length="90" mass="10071">MRRDQRNLRNLRVQNPRDAPVPSGKGRKPPPHEHRRPAFGLRSAAALLDLIHSSVDSRLFSHLASVCLPTLPRLCLRASSRFVPGFLPST</sequence>
<proteinExistence type="predicted"/>
<evidence type="ECO:0000256" key="1">
    <source>
        <dbReference type="SAM" id="MobiDB-lite"/>
    </source>
</evidence>
<dbReference type="VEuPathDB" id="FungiDB:P170DRAFT_436538"/>
<comment type="caution">
    <text evidence="2">The sequence shown here is derived from an EMBL/GenBank/DDBJ whole genome shotgun (WGS) entry which is preliminary data.</text>
</comment>
<accession>A0A2I2G7L1</accession>
<dbReference type="RefSeq" id="XP_024704166.1">
    <property type="nucleotide sequence ID" value="XM_024849176.1"/>
</dbReference>
<evidence type="ECO:0000313" key="2">
    <source>
        <dbReference type="EMBL" id="PLB48864.1"/>
    </source>
</evidence>
<feature type="region of interest" description="Disordered" evidence="1">
    <location>
        <begin position="1"/>
        <end position="36"/>
    </location>
</feature>
<dbReference type="GeneID" id="36556875"/>
<protein>
    <submittedName>
        <fullName evidence="2">Uncharacterized protein</fullName>
    </submittedName>
</protein>
<reference evidence="2 3" key="1">
    <citation type="submission" date="2016-12" db="EMBL/GenBank/DDBJ databases">
        <title>The genomes of Aspergillus section Nigri reveals drivers in fungal speciation.</title>
        <authorList>
            <consortium name="DOE Joint Genome Institute"/>
            <person name="Vesth T.C."/>
            <person name="Nybo J."/>
            <person name="Theobald S."/>
            <person name="Brandl J."/>
            <person name="Frisvad J.C."/>
            <person name="Nielsen K.F."/>
            <person name="Lyhne E.K."/>
            <person name="Kogle M.E."/>
            <person name="Kuo A."/>
            <person name="Riley R."/>
            <person name="Clum A."/>
            <person name="Nolan M."/>
            <person name="Lipzen A."/>
            <person name="Salamov A."/>
            <person name="Henrissat B."/>
            <person name="Wiebenga A."/>
            <person name="De Vries R.P."/>
            <person name="Grigoriev I.V."/>
            <person name="Mortensen U.H."/>
            <person name="Andersen M.R."/>
            <person name="Baker S.E."/>
        </authorList>
    </citation>
    <scope>NUCLEOTIDE SEQUENCE [LARGE SCALE GENOMIC DNA]</scope>
    <source>
        <strain evidence="2 3">IBT 23096</strain>
    </source>
</reference>
<dbReference type="AlphaFoldDB" id="A0A2I2G7L1"/>
<dbReference type="Proteomes" id="UP000234275">
    <property type="component" value="Unassembled WGS sequence"/>
</dbReference>
<dbReference type="EMBL" id="MSFO01000004">
    <property type="protein sequence ID" value="PLB48864.1"/>
    <property type="molecule type" value="Genomic_DNA"/>
</dbReference>